<organism evidence="1 2">
    <name type="scientific">Cichlidogyrus casuarinus</name>
    <dbReference type="NCBI Taxonomy" id="1844966"/>
    <lineage>
        <taxon>Eukaryota</taxon>
        <taxon>Metazoa</taxon>
        <taxon>Spiralia</taxon>
        <taxon>Lophotrochozoa</taxon>
        <taxon>Platyhelminthes</taxon>
        <taxon>Monogenea</taxon>
        <taxon>Monopisthocotylea</taxon>
        <taxon>Dactylogyridea</taxon>
        <taxon>Ancyrocephalidae</taxon>
        <taxon>Cichlidogyrus</taxon>
    </lineage>
</organism>
<name>A0ABD2PTR1_9PLAT</name>
<dbReference type="PANTHER" id="PTHR46409:SF1">
    <property type="entry name" value="HTH PSQ-TYPE DOMAIN-CONTAINING PROTEIN"/>
    <property type="match status" value="1"/>
</dbReference>
<comment type="caution">
    <text evidence="1">The sequence shown here is derived from an EMBL/GenBank/DDBJ whole genome shotgun (WGS) entry which is preliminary data.</text>
</comment>
<dbReference type="EMBL" id="JBJKFK010002760">
    <property type="protein sequence ID" value="KAL3310659.1"/>
    <property type="molecule type" value="Genomic_DNA"/>
</dbReference>
<accession>A0ABD2PTR1</accession>
<dbReference type="PANTHER" id="PTHR46409">
    <property type="entry name" value="HTH PSQ-TYPE DOMAIN-CONTAINING PROTEIN"/>
    <property type="match status" value="1"/>
</dbReference>
<dbReference type="AlphaFoldDB" id="A0ABD2PTR1"/>
<reference evidence="1 2" key="1">
    <citation type="submission" date="2024-11" db="EMBL/GenBank/DDBJ databases">
        <title>Adaptive evolution of stress response genes in parasites aligns with host niche diversity.</title>
        <authorList>
            <person name="Hahn C."/>
            <person name="Resl P."/>
        </authorList>
    </citation>
    <scope>NUCLEOTIDE SEQUENCE [LARGE SCALE GENOMIC DNA]</scope>
    <source>
        <strain evidence="1">EGGRZ-B1_66</strain>
        <tissue evidence="1">Body</tissue>
    </source>
</reference>
<proteinExistence type="predicted"/>
<keyword evidence="2" id="KW-1185">Reference proteome</keyword>
<sequence length="86" mass="9613">MKIIDWPWIAFNSPPLLRHLTDSALLEAIETGAIELDGIPDHAQALERTVQMATRAAKKVVEQDGRDGNIVQTIHARRAHPDKQKP</sequence>
<evidence type="ECO:0000313" key="1">
    <source>
        <dbReference type="EMBL" id="KAL3310659.1"/>
    </source>
</evidence>
<evidence type="ECO:0000313" key="2">
    <source>
        <dbReference type="Proteomes" id="UP001626550"/>
    </source>
</evidence>
<protein>
    <submittedName>
        <fullName evidence="1">Uncharacterized protein</fullName>
    </submittedName>
</protein>
<gene>
    <name evidence="1" type="ORF">Ciccas_010770</name>
</gene>
<feature type="non-terminal residue" evidence="1">
    <location>
        <position position="86"/>
    </location>
</feature>
<dbReference type="Proteomes" id="UP001626550">
    <property type="component" value="Unassembled WGS sequence"/>
</dbReference>